<name>A0A0X8JJQ5_9BACT</name>
<organism evidence="2 3">
    <name type="scientific">Desulfovibrio fairfieldensis</name>
    <dbReference type="NCBI Taxonomy" id="44742"/>
    <lineage>
        <taxon>Bacteria</taxon>
        <taxon>Pseudomonadati</taxon>
        <taxon>Thermodesulfobacteriota</taxon>
        <taxon>Desulfovibrionia</taxon>
        <taxon>Desulfovibrionales</taxon>
        <taxon>Desulfovibrionaceae</taxon>
        <taxon>Desulfovibrio</taxon>
    </lineage>
</organism>
<dbReference type="EMBL" id="CP014229">
    <property type="protein sequence ID" value="AMD90038.1"/>
    <property type="molecule type" value="Genomic_DNA"/>
</dbReference>
<accession>A0A0X8JJQ5</accession>
<dbReference type="CDD" id="cd06503">
    <property type="entry name" value="ATP-synt_Fo_b"/>
    <property type="match status" value="1"/>
</dbReference>
<dbReference type="Gene3D" id="2.160.20.80">
    <property type="entry name" value="E3 ubiquitin-protein ligase SopA"/>
    <property type="match status" value="1"/>
</dbReference>
<evidence type="ECO:0000256" key="1">
    <source>
        <dbReference type="SAM" id="Coils"/>
    </source>
</evidence>
<dbReference type="InterPro" id="IPR027417">
    <property type="entry name" value="P-loop_NTPase"/>
</dbReference>
<keyword evidence="1" id="KW-0175">Coiled coil</keyword>
<sequence>MSENLTETILDLDKLRDVSAITQGAIIHVEARNRFPKLIGDVLKRGEELAETRRRKSDYKFFYSRAHEVIMLSGRRGAGKTTLLLHLLEEIGKYSSGWDRDGELELTQDSANCKVIYSKLYPLDVFDPTLLGSREHLMVAIIDKIRFAVEESRQKRRASGDLSYDDGCKRSFDNWEELLRNMAEGLKVLGEGENFRGTAPAWEDPQFILDESLNRARHGEELERRFQRFLDYSLKILDKKAFIIGLDDIDTQPSIGVHVLEVLRKYLTSPQLITILSGDIELYSSIIRKMQLEAFGLSFSSQPDILARHERMISGLVDQYMNKLLPSRNRIHIGYFNKCNIANMYVLLRGNKIINGINARIELKYKVKKFVDELIENVLCIKNNEDIDAVRNILFDNPARTVVQLLIVAADNVDIERSDEKSIAFKKDMNFSPHLADIFYESLHRFGYTYADFENLASLKGMGKFVDCLVRKELFGDAPSMQLRNAETWINEAMLVVQASVTRAFASQPALALVYALDACLPQEILEREDYKSYLNTVRLKENAQSIWALMGPAANVMSYLYAHESKLPASEYALGTTKAVCGQTDLVENINILHLQKNFTHLSPLAALTLEAVQRQGKKEHYISTYGILALIVYVMDMDVDPNSCNSKMRIKLFQIVNSKLHSLRYSNEAIRELRKDSENIGIFNEIINKICLWKRFLNIIFANEEYKFCSSLFVSRFVELFVKKMLSFDKEISQKEAAQLKKAQEEAAQLQKAQEEAAQLQKAQEEAAQLKKAQKEAAQLKKAQKEAAQLKKAQKEAAQLKKAQEEAAQLKKAQEEAAQLKKAQEEEKKMTPGNYISDTIAIFLNSVYYEEYNIMSNGTISFDGEPFLTGLYNENRNAESMNKIEIKISNNAHILKFFISILTFPLLQIYTSRPLYKEIQKCVLKLMPNIKKEYGVEEYFEKEIVEFFSFISETDTQNEDITTVYDLFNIPTETLINKRQKA</sequence>
<protein>
    <submittedName>
        <fullName evidence="2">Uncharacterized protein</fullName>
    </submittedName>
</protein>
<feature type="coiled-coil region" evidence="1">
    <location>
        <begin position="735"/>
        <end position="832"/>
    </location>
</feature>
<dbReference type="AlphaFoldDB" id="A0A0X8JJQ5"/>
<keyword evidence="3" id="KW-1185">Reference proteome</keyword>
<dbReference type="KEGG" id="dfi:AXF13_07855"/>
<evidence type="ECO:0000313" key="2">
    <source>
        <dbReference type="EMBL" id="AMD90038.1"/>
    </source>
</evidence>
<dbReference type="STRING" id="44742.AXF13_07855"/>
<gene>
    <name evidence="2" type="ORF">AXF13_07855</name>
</gene>
<dbReference type="Proteomes" id="UP000069241">
    <property type="component" value="Chromosome"/>
</dbReference>
<dbReference type="SUPFAM" id="SSF52540">
    <property type="entry name" value="P-loop containing nucleoside triphosphate hydrolases"/>
    <property type="match status" value="1"/>
</dbReference>
<reference evidence="3" key="1">
    <citation type="submission" date="2016-02" db="EMBL/GenBank/DDBJ databases">
        <authorList>
            <person name="Holder M.E."/>
            <person name="Ajami N.J."/>
            <person name="Petrosino J.F."/>
        </authorList>
    </citation>
    <scope>NUCLEOTIDE SEQUENCE [LARGE SCALE GENOMIC DNA]</scope>
    <source>
        <strain evidence="3">CCUG 45958</strain>
    </source>
</reference>
<proteinExistence type="predicted"/>
<evidence type="ECO:0000313" key="3">
    <source>
        <dbReference type="Proteomes" id="UP000069241"/>
    </source>
</evidence>
<dbReference type="RefSeq" id="WP_062252357.1">
    <property type="nucleotide sequence ID" value="NZ_CP014229.1"/>
</dbReference>